<sequence>MGSYWVAFLAGGLTCVNGCLPMDLFCGNELICEALQEDKTRLVG</sequence>
<reference evidence="1" key="1">
    <citation type="submission" date="2022-08" db="EMBL/GenBank/DDBJ databases">
        <title>The complete genome sequence of the thermophilic bacterium Laceyella sacchari FBKL4.010 reveals the basis for tetramethylpyrazine biosynthesis in Moutai-flavor Daqu.</title>
        <authorList>
            <person name="Li D."/>
            <person name="Huang W."/>
            <person name="Wang C."/>
            <person name="Qiu S."/>
        </authorList>
    </citation>
    <scope>NUCLEOTIDE SEQUENCE</scope>
    <source>
        <strain evidence="1">FBKL4.014</strain>
    </source>
</reference>
<evidence type="ECO:0000313" key="1">
    <source>
        <dbReference type="EMBL" id="UWE04839.1"/>
    </source>
</evidence>
<name>A0ABY5U5E1_LACSH</name>
<organism evidence="1 2">
    <name type="scientific">Laceyella sacchari</name>
    <name type="common">Thermoactinomyces thalpophilus</name>
    <dbReference type="NCBI Taxonomy" id="37482"/>
    <lineage>
        <taxon>Bacteria</taxon>
        <taxon>Bacillati</taxon>
        <taxon>Bacillota</taxon>
        <taxon>Bacilli</taxon>
        <taxon>Bacillales</taxon>
        <taxon>Thermoactinomycetaceae</taxon>
        <taxon>Laceyella</taxon>
    </lineage>
</organism>
<evidence type="ECO:0000313" key="2">
    <source>
        <dbReference type="Proteomes" id="UP001058650"/>
    </source>
</evidence>
<protein>
    <submittedName>
        <fullName evidence="1">Uncharacterized protein</fullName>
    </submittedName>
</protein>
<proteinExistence type="predicted"/>
<keyword evidence="2" id="KW-1185">Reference proteome</keyword>
<gene>
    <name evidence="1" type="ORF">NYR52_06860</name>
</gene>
<accession>A0ABY5U5E1</accession>
<dbReference type="EMBL" id="CP103866">
    <property type="protein sequence ID" value="UWE04839.1"/>
    <property type="molecule type" value="Genomic_DNA"/>
</dbReference>
<dbReference type="Proteomes" id="UP001058650">
    <property type="component" value="Chromosome"/>
</dbReference>
<dbReference type="RefSeq" id="WP_259436559.1">
    <property type="nucleotide sequence ID" value="NZ_CP103866.1"/>
</dbReference>